<feature type="transmembrane region" description="Helical" evidence="1">
    <location>
        <begin position="53"/>
        <end position="74"/>
    </location>
</feature>
<evidence type="ECO:0000313" key="2">
    <source>
        <dbReference type="EMBL" id="VAX41921.1"/>
    </source>
</evidence>
<gene>
    <name evidence="2" type="ORF">MNBD_PLANCTO02-2227</name>
</gene>
<feature type="transmembrane region" description="Helical" evidence="1">
    <location>
        <begin position="12"/>
        <end position="33"/>
    </location>
</feature>
<evidence type="ECO:0008006" key="3">
    <source>
        <dbReference type="Google" id="ProtNLM"/>
    </source>
</evidence>
<evidence type="ECO:0000256" key="1">
    <source>
        <dbReference type="SAM" id="Phobius"/>
    </source>
</evidence>
<dbReference type="AlphaFoldDB" id="A0A3B1DSN2"/>
<organism evidence="2">
    <name type="scientific">hydrothermal vent metagenome</name>
    <dbReference type="NCBI Taxonomy" id="652676"/>
    <lineage>
        <taxon>unclassified sequences</taxon>
        <taxon>metagenomes</taxon>
        <taxon>ecological metagenomes</taxon>
    </lineage>
</organism>
<name>A0A3B1DSN2_9ZZZZ</name>
<dbReference type="EMBL" id="UOGL01000600">
    <property type="protein sequence ID" value="VAX41921.1"/>
    <property type="molecule type" value="Genomic_DNA"/>
</dbReference>
<feature type="transmembrane region" description="Helical" evidence="1">
    <location>
        <begin position="272"/>
        <end position="291"/>
    </location>
</feature>
<reference evidence="2" key="1">
    <citation type="submission" date="2018-06" db="EMBL/GenBank/DDBJ databases">
        <authorList>
            <person name="Zhirakovskaya E."/>
        </authorList>
    </citation>
    <scope>NUCLEOTIDE SEQUENCE</scope>
</reference>
<keyword evidence="1" id="KW-1133">Transmembrane helix</keyword>
<sequence>MIDSSSEITLRKYATAVGLFGLLLIASTWKLWIPYSTFPAIPLFRWGCDVPQWVDGFLLAGISISLSAVVMTGLFNRWKTINYYSWLFFVLLITGAMVLNQHRIQTWAFQFWVIGILYLLMSSRQRLFWLRWFVVSLYAYSAISKLDVSFTKETGGWLLEGLTSSIGQITGLTTKYWSPSKIQTIAFMLPLSELAVAISLCIKRLGWWRIFPAIAMHLLLLLTFSPWGHLQNNGVLLWNCFFIAQVIILFGRNQPSILKQNQQGDNSLRSRVGIVFILLLMTLPLLERTGWYDTWTSWAVYAGHPEQIIIELDSVALQKLPDEIQQQTQKNLNWTEDYSRLRIDRWALQSAGAPIYPESRFRVGVALFLAERYHLNNGIRVRFRSTANRLTGKRSEQIYNGITEIKTFANQFTLNSKPRG</sequence>
<protein>
    <recommendedName>
        <fullName evidence="3">HTTM domain-containing protein</fullName>
    </recommendedName>
</protein>
<feature type="transmembrane region" description="Helical" evidence="1">
    <location>
        <begin position="182"/>
        <end position="202"/>
    </location>
</feature>
<feature type="transmembrane region" description="Helical" evidence="1">
    <location>
        <begin position="235"/>
        <end position="251"/>
    </location>
</feature>
<keyword evidence="1" id="KW-0812">Transmembrane</keyword>
<keyword evidence="1" id="KW-0472">Membrane</keyword>
<accession>A0A3B1DSN2</accession>
<feature type="transmembrane region" description="Helical" evidence="1">
    <location>
        <begin position="104"/>
        <end position="121"/>
    </location>
</feature>
<proteinExistence type="predicted"/>
<feature type="transmembrane region" description="Helical" evidence="1">
    <location>
        <begin position="81"/>
        <end position="98"/>
    </location>
</feature>
<feature type="transmembrane region" description="Helical" evidence="1">
    <location>
        <begin position="128"/>
        <end position="146"/>
    </location>
</feature>
<feature type="transmembrane region" description="Helical" evidence="1">
    <location>
        <begin position="209"/>
        <end position="229"/>
    </location>
</feature>